<dbReference type="AlphaFoldDB" id="B8CV38"/>
<feature type="chain" id="PRO_5002870288" description="Lipoprotein" evidence="1">
    <location>
        <begin position="22"/>
        <end position="102"/>
    </location>
</feature>
<evidence type="ECO:0000256" key="1">
    <source>
        <dbReference type="SAM" id="SignalP"/>
    </source>
</evidence>
<dbReference type="Proteomes" id="UP000000753">
    <property type="component" value="Chromosome"/>
</dbReference>
<dbReference type="OrthoDB" id="6901574at2"/>
<dbReference type="STRING" id="225849.swp_4893"/>
<gene>
    <name evidence="2" type="ordered locus">swp_4893</name>
</gene>
<protein>
    <recommendedName>
        <fullName evidence="4">Lipoprotein</fullName>
    </recommendedName>
</protein>
<keyword evidence="3" id="KW-1185">Reference proteome</keyword>
<organism evidence="2 3">
    <name type="scientific">Shewanella piezotolerans (strain WP3 / JCM 13877)</name>
    <dbReference type="NCBI Taxonomy" id="225849"/>
    <lineage>
        <taxon>Bacteria</taxon>
        <taxon>Pseudomonadati</taxon>
        <taxon>Pseudomonadota</taxon>
        <taxon>Gammaproteobacteria</taxon>
        <taxon>Alteromonadales</taxon>
        <taxon>Shewanellaceae</taxon>
        <taxon>Shewanella</taxon>
    </lineage>
</organism>
<dbReference type="HOGENOM" id="CLU_2275531_0_0_6"/>
<proteinExistence type="predicted"/>
<evidence type="ECO:0000313" key="2">
    <source>
        <dbReference type="EMBL" id="ACJ31514.1"/>
    </source>
</evidence>
<dbReference type="PROSITE" id="PS51257">
    <property type="entry name" value="PROKAR_LIPOPROTEIN"/>
    <property type="match status" value="1"/>
</dbReference>
<dbReference type="eggNOG" id="ENOG5030A8K">
    <property type="taxonomic scope" value="Bacteria"/>
</dbReference>
<dbReference type="RefSeq" id="WP_020914844.1">
    <property type="nucleotide sequence ID" value="NC_011566.1"/>
</dbReference>
<dbReference type="KEGG" id="swp:swp_4893"/>
<feature type="signal peptide" evidence="1">
    <location>
        <begin position="1"/>
        <end position="21"/>
    </location>
</feature>
<keyword evidence="1" id="KW-0732">Signal</keyword>
<dbReference type="EMBL" id="CP000472">
    <property type="protein sequence ID" value="ACJ31514.1"/>
    <property type="molecule type" value="Genomic_DNA"/>
</dbReference>
<evidence type="ECO:0000313" key="3">
    <source>
        <dbReference type="Proteomes" id="UP000000753"/>
    </source>
</evidence>
<accession>B8CV38</accession>
<sequence>MKVLGVALALSVFLVGCQSPAEYLQSYQPEATKSAENRFKFENDCTDVTSTLISSKKINIDGFARSYERPQYQIGVKGCKVKQVYTINCDKGYGCTVIAAAK</sequence>
<name>B8CV38_SHEPW</name>
<evidence type="ECO:0008006" key="4">
    <source>
        <dbReference type="Google" id="ProtNLM"/>
    </source>
</evidence>
<reference evidence="2 3" key="1">
    <citation type="journal article" date="2008" name="PLoS ONE">
        <title>Environmental adaptation: genomic analysis of the piezotolerant and psychrotolerant deep-sea iron reducing bacterium Shewanella piezotolerans WP3.</title>
        <authorList>
            <person name="Wang F."/>
            <person name="Wang J."/>
            <person name="Jian H."/>
            <person name="Zhang B."/>
            <person name="Li S."/>
            <person name="Wang F."/>
            <person name="Zeng X."/>
            <person name="Gao L."/>
            <person name="Bartlett D.H."/>
            <person name="Yu J."/>
            <person name="Hu S."/>
            <person name="Xiao X."/>
        </authorList>
    </citation>
    <scope>NUCLEOTIDE SEQUENCE [LARGE SCALE GENOMIC DNA]</scope>
    <source>
        <strain evidence="3">WP3 / JCM 13877</strain>
    </source>
</reference>